<dbReference type="EMBL" id="CP097118">
    <property type="protein sequence ID" value="USS87441.1"/>
    <property type="molecule type" value="Genomic_DNA"/>
</dbReference>
<reference evidence="2" key="1">
    <citation type="submission" date="2022-05" db="EMBL/GenBank/DDBJ databases">
        <authorList>
            <person name="Oliphant S.A."/>
            <person name="Watson-Haigh N.S."/>
            <person name="Sumby K.M."/>
            <person name="Gardner J.M."/>
            <person name="Jiranek V."/>
        </authorList>
    </citation>
    <scope>NUCLEOTIDE SEQUENCE</scope>
    <source>
        <strain evidence="2">KI11_C11</strain>
    </source>
</reference>
<evidence type="ECO:0000313" key="3">
    <source>
        <dbReference type="Proteomes" id="UP001057025"/>
    </source>
</evidence>
<dbReference type="RefSeq" id="WP_252796737.1">
    <property type="nucleotide sequence ID" value="NZ_CP097118.1"/>
</dbReference>
<dbReference type="Proteomes" id="UP001057025">
    <property type="component" value="Chromosome"/>
</dbReference>
<evidence type="ECO:0000313" key="2">
    <source>
        <dbReference type="EMBL" id="USS87441.1"/>
    </source>
</evidence>
<feature type="compositionally biased region" description="Polar residues" evidence="1">
    <location>
        <begin position="31"/>
        <end position="40"/>
    </location>
</feature>
<feature type="region of interest" description="Disordered" evidence="1">
    <location>
        <begin position="22"/>
        <end position="46"/>
    </location>
</feature>
<accession>A0ABY5BTX1</accession>
<protein>
    <submittedName>
        <fullName evidence="2">Uncharacterized protein</fullName>
    </submittedName>
</protein>
<proteinExistence type="predicted"/>
<name>A0ABY5BTX1_9LACO</name>
<gene>
    <name evidence="2" type="ORF">M3M39_04795</name>
</gene>
<evidence type="ECO:0000256" key="1">
    <source>
        <dbReference type="SAM" id="MobiDB-lite"/>
    </source>
</evidence>
<keyword evidence="3" id="KW-1185">Reference proteome</keyword>
<sequence>MADQHNWSAIHNWLKHEYEAGHFQQPPAGNDRQSQASNQESDWKLGQRQAQRDWQFRHHYRWHWEMMWILLRWLNPLFQSRFQEIIDYGDGYRQTWKWLKERH</sequence>
<organism evidence="2 3">
    <name type="scientific">Fructilactobacillus hinvesii</name>
    <dbReference type="NCBI Taxonomy" id="2940300"/>
    <lineage>
        <taxon>Bacteria</taxon>
        <taxon>Bacillati</taxon>
        <taxon>Bacillota</taxon>
        <taxon>Bacilli</taxon>
        <taxon>Lactobacillales</taxon>
        <taxon>Lactobacillaceae</taxon>
        <taxon>Fructilactobacillus</taxon>
    </lineage>
</organism>